<keyword evidence="5" id="KW-0732">Signal</keyword>
<keyword evidence="6" id="KW-0654">Proteoglycan</keyword>
<dbReference type="InterPro" id="IPR001863">
    <property type="entry name" value="Glypican"/>
</dbReference>
<keyword evidence="3" id="KW-1003">Cell membrane</keyword>
<dbReference type="GO" id="GO:0090263">
    <property type="term" value="P:positive regulation of canonical Wnt signaling pathway"/>
    <property type="evidence" value="ECO:0007669"/>
    <property type="project" value="TreeGrafter"/>
</dbReference>
<dbReference type="PANTHER" id="PTHR10822">
    <property type="entry name" value="GLYPICAN"/>
    <property type="match status" value="1"/>
</dbReference>
<sequence>MKETNLDIASVPSEPTYAFNLSVCPVSRLTCCTYEIERQMVNVSHSKMERLVQVQINMIRRFFDDYYNSFLEHLKEALHSNQRQLDEMFSRTYGPFYRRNSKIVSDFYEDIEAFLVSDSSEKSIKAALNKMFRSMYSTIFALMNPLRNVGSSEKECMFHMKPKLKPFGSLPKQVRIHLERSLSAWKSLLYSIREVSQSLNEILQSKLPSNCMPSLVRMNMCHVCVGANPLAKPCAKYCINVLKGCFAEFSEMDTQWNSILAVFNKISNRLKEAYNPNSVLSPIPVQISEGIMLFQENGATLSNRIISRCFQSSIRVARDLSTYETNDIMASLKETPKVHQLKHRYQADNIKRLTDAFIEKLSRLKGFWRSLPQTLCMDGQMATFENDQCWNGKSLNGYQKKVVASGISAQRFNSEFEKPFQLSREKFLDIRIKWLTITHQLESVYDGEIFNQSSYSSNYYEGSAFAELSISPDDEDTIEGSANEIHMTQESLYTG</sequence>
<evidence type="ECO:0000256" key="5">
    <source>
        <dbReference type="ARBA" id="ARBA00022729"/>
    </source>
</evidence>
<dbReference type="GO" id="GO:0016477">
    <property type="term" value="P:cell migration"/>
    <property type="evidence" value="ECO:0007669"/>
    <property type="project" value="TreeGrafter"/>
</dbReference>
<keyword evidence="8" id="KW-0325">Glycoprotein</keyword>
<dbReference type="PANTHER" id="PTHR10822:SF29">
    <property type="entry name" value="DIVISION ABNORMALLY DELAYED PROTEIN"/>
    <property type="match status" value="1"/>
</dbReference>
<dbReference type="GO" id="GO:0005576">
    <property type="term" value="C:extracellular region"/>
    <property type="evidence" value="ECO:0007669"/>
    <property type="project" value="TreeGrafter"/>
</dbReference>
<evidence type="ECO:0000256" key="3">
    <source>
        <dbReference type="ARBA" id="ARBA00022475"/>
    </source>
</evidence>
<dbReference type="Pfam" id="PF01153">
    <property type="entry name" value="Glypican"/>
    <property type="match status" value="1"/>
</dbReference>
<evidence type="ECO:0000256" key="9">
    <source>
        <dbReference type="ARBA" id="ARBA00023207"/>
    </source>
</evidence>
<keyword evidence="10" id="KW-0449">Lipoprotein</keyword>
<accession>A0A914BUB6</accession>
<evidence type="ECO:0000256" key="1">
    <source>
        <dbReference type="ARBA" id="ARBA00004609"/>
    </source>
</evidence>
<evidence type="ECO:0000256" key="4">
    <source>
        <dbReference type="ARBA" id="ARBA00022622"/>
    </source>
</evidence>
<evidence type="ECO:0000256" key="6">
    <source>
        <dbReference type="ARBA" id="ARBA00022974"/>
    </source>
</evidence>
<evidence type="ECO:0000256" key="11">
    <source>
        <dbReference type="RuleBase" id="RU003518"/>
    </source>
</evidence>
<evidence type="ECO:0000313" key="13">
    <source>
        <dbReference type="WBParaSite" id="ACRNAN_Path_1005.g3867.t1"/>
    </source>
</evidence>
<evidence type="ECO:0000256" key="10">
    <source>
        <dbReference type="ARBA" id="ARBA00023288"/>
    </source>
</evidence>
<dbReference type="GO" id="GO:0005886">
    <property type="term" value="C:plasma membrane"/>
    <property type="evidence" value="ECO:0007669"/>
    <property type="project" value="UniProtKB-SubCell"/>
</dbReference>
<keyword evidence="12" id="KW-1185">Reference proteome</keyword>
<evidence type="ECO:0000256" key="2">
    <source>
        <dbReference type="ARBA" id="ARBA00010260"/>
    </source>
</evidence>
<protein>
    <submittedName>
        <fullName evidence="13">Uncharacterized protein</fullName>
    </submittedName>
</protein>
<comment type="subcellular location">
    <subcellularLocation>
        <location evidence="1">Cell membrane</location>
        <topology evidence="1">Lipid-anchor</topology>
        <topology evidence="1">GPI-anchor</topology>
    </subcellularLocation>
</comment>
<evidence type="ECO:0000313" key="12">
    <source>
        <dbReference type="Proteomes" id="UP000887540"/>
    </source>
</evidence>
<dbReference type="WBParaSite" id="ACRNAN_Path_1005.g3867.t1">
    <property type="protein sequence ID" value="ACRNAN_Path_1005.g3867.t1"/>
    <property type="gene ID" value="ACRNAN_Path_1005.g3867"/>
</dbReference>
<dbReference type="GO" id="GO:0009986">
    <property type="term" value="C:cell surface"/>
    <property type="evidence" value="ECO:0007669"/>
    <property type="project" value="TreeGrafter"/>
</dbReference>
<name>A0A914BUB6_9BILA</name>
<dbReference type="GO" id="GO:0098552">
    <property type="term" value="C:side of membrane"/>
    <property type="evidence" value="ECO:0007669"/>
    <property type="project" value="UniProtKB-KW"/>
</dbReference>
<comment type="similarity">
    <text evidence="2 11">Belongs to the glypican family.</text>
</comment>
<keyword evidence="7" id="KW-0472">Membrane</keyword>
<dbReference type="GO" id="GO:1905475">
    <property type="term" value="P:regulation of protein localization to membrane"/>
    <property type="evidence" value="ECO:0007669"/>
    <property type="project" value="TreeGrafter"/>
</dbReference>
<keyword evidence="4" id="KW-0336">GPI-anchor</keyword>
<proteinExistence type="inferred from homology"/>
<evidence type="ECO:0000256" key="8">
    <source>
        <dbReference type="ARBA" id="ARBA00023180"/>
    </source>
</evidence>
<dbReference type="Proteomes" id="UP000887540">
    <property type="component" value="Unplaced"/>
</dbReference>
<dbReference type="AlphaFoldDB" id="A0A914BUB6"/>
<reference evidence="13" key="1">
    <citation type="submission" date="2022-11" db="UniProtKB">
        <authorList>
            <consortium name="WormBaseParasite"/>
        </authorList>
    </citation>
    <scope>IDENTIFICATION</scope>
</reference>
<organism evidence="12 13">
    <name type="scientific">Acrobeloides nanus</name>
    <dbReference type="NCBI Taxonomy" id="290746"/>
    <lineage>
        <taxon>Eukaryota</taxon>
        <taxon>Metazoa</taxon>
        <taxon>Ecdysozoa</taxon>
        <taxon>Nematoda</taxon>
        <taxon>Chromadorea</taxon>
        <taxon>Rhabditida</taxon>
        <taxon>Tylenchina</taxon>
        <taxon>Cephalobomorpha</taxon>
        <taxon>Cephaloboidea</taxon>
        <taxon>Cephalobidae</taxon>
        <taxon>Acrobeloides</taxon>
    </lineage>
</organism>
<keyword evidence="9" id="KW-0357">Heparan sulfate</keyword>
<evidence type="ECO:0000256" key="7">
    <source>
        <dbReference type="ARBA" id="ARBA00023136"/>
    </source>
</evidence>